<dbReference type="Gene3D" id="1.10.30.10">
    <property type="entry name" value="High mobility group box domain"/>
    <property type="match status" value="1"/>
</dbReference>
<dbReference type="InterPro" id="IPR009071">
    <property type="entry name" value="HMG_box_dom"/>
</dbReference>
<dbReference type="EMBL" id="JBAHYK010001852">
    <property type="protein sequence ID" value="KAL0566573.1"/>
    <property type="molecule type" value="Genomic_DNA"/>
</dbReference>
<feature type="domain" description="HMG box" evidence="3">
    <location>
        <begin position="26"/>
        <end position="93"/>
    </location>
</feature>
<feature type="compositionally biased region" description="Basic and acidic residues" evidence="2">
    <location>
        <begin position="260"/>
        <end position="270"/>
    </location>
</feature>
<keyword evidence="1" id="KW-0539">Nucleus</keyword>
<evidence type="ECO:0000313" key="5">
    <source>
        <dbReference type="Proteomes" id="UP001465976"/>
    </source>
</evidence>
<gene>
    <name evidence="4" type="ORF">V5O48_015437</name>
</gene>
<keyword evidence="5" id="KW-1185">Reference proteome</keyword>
<comment type="caution">
    <text evidence="4">The sequence shown here is derived from an EMBL/GenBank/DDBJ whole genome shotgun (WGS) entry which is preliminary data.</text>
</comment>
<dbReference type="PROSITE" id="PS50118">
    <property type="entry name" value="HMG_BOX_2"/>
    <property type="match status" value="1"/>
</dbReference>
<feature type="region of interest" description="Disordered" evidence="2">
    <location>
        <begin position="105"/>
        <end position="148"/>
    </location>
</feature>
<protein>
    <recommendedName>
        <fullName evidence="3">HMG box domain-containing protein</fullName>
    </recommendedName>
</protein>
<organism evidence="4 5">
    <name type="scientific">Marasmius crinis-equi</name>
    <dbReference type="NCBI Taxonomy" id="585013"/>
    <lineage>
        <taxon>Eukaryota</taxon>
        <taxon>Fungi</taxon>
        <taxon>Dikarya</taxon>
        <taxon>Basidiomycota</taxon>
        <taxon>Agaricomycotina</taxon>
        <taxon>Agaricomycetes</taxon>
        <taxon>Agaricomycetidae</taxon>
        <taxon>Agaricales</taxon>
        <taxon>Marasmiineae</taxon>
        <taxon>Marasmiaceae</taxon>
        <taxon>Marasmius</taxon>
    </lineage>
</organism>
<proteinExistence type="predicted"/>
<dbReference type="SUPFAM" id="SSF47095">
    <property type="entry name" value="HMG-box"/>
    <property type="match status" value="1"/>
</dbReference>
<dbReference type="InterPro" id="IPR036910">
    <property type="entry name" value="HMG_box_dom_sf"/>
</dbReference>
<sequence length="270" mass="30034">MTIVEPGVKSEGRPRSGKKTSDGAQAPRPPNCFNIYQKEHLRDALQQLQGVPGPKPETSRELFLSASRLVGQSWRTLTLQEQMVYRSKAFEARGGKHIEADATAKYNPKKNHGAVGDEENREPVRAQLTTPESSNAKENVPASEKPDFWEDFRSDSTFTTTTFQFQRTRMEVAPAAKAVVKEKPGALGETTRTAQEDWTGKTFPDNEMEIRLTSGLRNTTGPATSKTDLGKDLRPKIILWQLRPEPDHGGENSTPTAPAERLKKELFCDA</sequence>
<name>A0ABR3EUU9_9AGAR</name>
<dbReference type="Proteomes" id="UP001465976">
    <property type="component" value="Unassembled WGS sequence"/>
</dbReference>
<evidence type="ECO:0000313" key="4">
    <source>
        <dbReference type="EMBL" id="KAL0566573.1"/>
    </source>
</evidence>
<reference evidence="4 5" key="1">
    <citation type="submission" date="2024-02" db="EMBL/GenBank/DDBJ databases">
        <title>A draft genome for the cacao thread blight pathogen Marasmius crinis-equi.</title>
        <authorList>
            <person name="Cohen S.P."/>
            <person name="Baruah I.K."/>
            <person name="Amoako-Attah I."/>
            <person name="Bukari Y."/>
            <person name="Meinhardt L.W."/>
            <person name="Bailey B.A."/>
        </authorList>
    </citation>
    <scope>NUCLEOTIDE SEQUENCE [LARGE SCALE GENOMIC DNA]</scope>
    <source>
        <strain evidence="4 5">GH-76</strain>
    </source>
</reference>
<keyword evidence="1" id="KW-0238">DNA-binding</keyword>
<feature type="region of interest" description="Disordered" evidence="2">
    <location>
        <begin position="242"/>
        <end position="270"/>
    </location>
</feature>
<accession>A0ABR3EUU9</accession>
<evidence type="ECO:0000259" key="3">
    <source>
        <dbReference type="PROSITE" id="PS50118"/>
    </source>
</evidence>
<feature type="compositionally biased region" description="Polar residues" evidence="2">
    <location>
        <begin position="127"/>
        <end position="137"/>
    </location>
</feature>
<evidence type="ECO:0000256" key="2">
    <source>
        <dbReference type="SAM" id="MobiDB-lite"/>
    </source>
</evidence>
<feature type="region of interest" description="Disordered" evidence="2">
    <location>
        <begin position="1"/>
        <end position="32"/>
    </location>
</feature>
<evidence type="ECO:0000256" key="1">
    <source>
        <dbReference type="PROSITE-ProRule" id="PRU00267"/>
    </source>
</evidence>
<feature type="DNA-binding region" description="HMG box" evidence="1">
    <location>
        <begin position="26"/>
        <end position="93"/>
    </location>
</feature>